<evidence type="ECO:0000259" key="1">
    <source>
        <dbReference type="Pfam" id="PF09509"/>
    </source>
</evidence>
<organism evidence="2 3">
    <name type="scientific">Nocardioides pinisoli</name>
    <dbReference type="NCBI Taxonomy" id="2950279"/>
    <lineage>
        <taxon>Bacteria</taxon>
        <taxon>Bacillati</taxon>
        <taxon>Actinomycetota</taxon>
        <taxon>Actinomycetes</taxon>
        <taxon>Propionibacteriales</taxon>
        <taxon>Nocardioidaceae</taxon>
        <taxon>Nocardioides</taxon>
    </lineage>
</organism>
<evidence type="ECO:0000313" key="3">
    <source>
        <dbReference type="Proteomes" id="UP001204524"/>
    </source>
</evidence>
<protein>
    <recommendedName>
        <fullName evidence="1">Conserved hypothetical protein CHP02391 domain-containing protein</fullName>
    </recommendedName>
</protein>
<dbReference type="InterPro" id="IPR012654">
    <property type="entry name" value="CHP02391"/>
</dbReference>
<comment type="caution">
    <text evidence="2">The sequence shown here is derived from an EMBL/GenBank/DDBJ whole genome shotgun (WGS) entry which is preliminary data.</text>
</comment>
<proteinExistence type="predicted"/>
<name>A0ABT1L1B1_9ACTN</name>
<sequence>MKFEAAGIVASYLGAQHYLVTKLGELQVPSRFAAAIPLAMQTDSVTDEFVGLVNAAINLLDVTYGRSSPHPPICDPDLWEHIEELVRIEAWSKIPAAVATFVEDWFRKRGGDPRHESGAKLVGGDLFKRVLRDYPLGGQESERAGWRFLGMGLAQAIGNLHRHNIENREDAEQLAWGVIGLGSLLLGELRLALAARSDG</sequence>
<dbReference type="EMBL" id="JANARS010000009">
    <property type="protein sequence ID" value="MCP3423820.1"/>
    <property type="molecule type" value="Genomic_DNA"/>
</dbReference>
<accession>A0ABT1L1B1</accession>
<dbReference type="RefSeq" id="WP_254182979.1">
    <property type="nucleotide sequence ID" value="NZ_JANARS010000009.1"/>
</dbReference>
<gene>
    <name evidence="2" type="ORF">NCI01_18590</name>
</gene>
<feature type="domain" description="Conserved hypothetical protein CHP02391" evidence="1">
    <location>
        <begin position="75"/>
        <end position="187"/>
    </location>
</feature>
<dbReference type="Proteomes" id="UP001204524">
    <property type="component" value="Unassembled WGS sequence"/>
</dbReference>
<evidence type="ECO:0000313" key="2">
    <source>
        <dbReference type="EMBL" id="MCP3423820.1"/>
    </source>
</evidence>
<keyword evidence="3" id="KW-1185">Reference proteome</keyword>
<dbReference type="Pfam" id="PF09509">
    <property type="entry name" value="Hypoth_Ymh"/>
    <property type="match status" value="1"/>
</dbReference>
<reference evidence="2 3" key="1">
    <citation type="submission" date="2022-06" db="EMBL/GenBank/DDBJ databases">
        <authorList>
            <person name="So Y."/>
        </authorList>
    </citation>
    <scope>NUCLEOTIDE SEQUENCE [LARGE SCALE GENOMIC DNA]</scope>
    <source>
        <strain evidence="2 3">STR3</strain>
    </source>
</reference>